<evidence type="ECO:0000256" key="3">
    <source>
        <dbReference type="ARBA" id="ARBA00022692"/>
    </source>
</evidence>
<protein>
    <submittedName>
        <fullName evidence="8">Uncharacterized protein LOC110989150 isoform X1</fullName>
    </submittedName>
</protein>
<evidence type="ECO:0000313" key="8">
    <source>
        <dbReference type="RefSeq" id="XP_022109001.1"/>
    </source>
</evidence>
<evidence type="ECO:0000256" key="5">
    <source>
        <dbReference type="ARBA" id="ARBA00023136"/>
    </source>
</evidence>
<dbReference type="RefSeq" id="XP_022109001.1">
    <property type="nucleotide sequence ID" value="XM_022253309.1"/>
</dbReference>
<reference evidence="8" key="1">
    <citation type="submission" date="2025-08" db="UniProtKB">
        <authorList>
            <consortium name="RefSeq"/>
        </authorList>
    </citation>
    <scope>IDENTIFICATION</scope>
</reference>
<evidence type="ECO:0000256" key="1">
    <source>
        <dbReference type="ARBA" id="ARBA00004141"/>
    </source>
</evidence>
<feature type="transmembrane region" description="Helical" evidence="6">
    <location>
        <begin position="111"/>
        <end position="127"/>
    </location>
</feature>
<dbReference type="AlphaFoldDB" id="A0A8B7ZZJ7"/>
<dbReference type="PANTHER" id="PTHR13163:SF2">
    <property type="entry name" value="TRANSMEMBRANE PROTEIN 35B"/>
    <property type="match status" value="1"/>
</dbReference>
<feature type="transmembrane region" description="Helical" evidence="6">
    <location>
        <begin position="6"/>
        <end position="25"/>
    </location>
</feature>
<proteinExistence type="inferred from homology"/>
<feature type="transmembrane region" description="Helical" evidence="6">
    <location>
        <begin position="59"/>
        <end position="80"/>
    </location>
</feature>
<dbReference type="KEGG" id="aplc:110989150"/>
<dbReference type="Proteomes" id="UP000694845">
    <property type="component" value="Unplaced"/>
</dbReference>
<dbReference type="InterPro" id="IPR040399">
    <property type="entry name" value="TMEM35A/B"/>
</dbReference>
<sequence>MANTIYYLSVGLGIVFFAFGVTKVVPIQPAYSTQVSSFNRFVLVFPFQSFTGYKPTAELYRTVVGVIEITFGALLAFGNYHWHRSSSLVLLCLMIGALYTILALGDPVQNIVPSVVVGALLILLINREGHYRL</sequence>
<dbReference type="OrthoDB" id="432685at2759"/>
<keyword evidence="4 6" id="KW-1133">Transmembrane helix</keyword>
<dbReference type="GeneID" id="110989150"/>
<name>A0A8B7ZZJ7_ACAPL</name>
<evidence type="ECO:0000256" key="2">
    <source>
        <dbReference type="ARBA" id="ARBA00006679"/>
    </source>
</evidence>
<evidence type="ECO:0000256" key="6">
    <source>
        <dbReference type="SAM" id="Phobius"/>
    </source>
</evidence>
<accession>A0A8B7ZZJ7</accession>
<comment type="subcellular location">
    <subcellularLocation>
        <location evidence="1">Membrane</location>
        <topology evidence="1">Multi-pass membrane protein</topology>
    </subcellularLocation>
</comment>
<dbReference type="Pfam" id="PF07681">
    <property type="entry name" value="DoxX"/>
    <property type="match status" value="1"/>
</dbReference>
<keyword evidence="5 6" id="KW-0472">Membrane</keyword>
<dbReference type="PANTHER" id="PTHR13163">
    <property type="entry name" value="SPINAL CORD EXPRESSION PROTEIN 4"/>
    <property type="match status" value="1"/>
</dbReference>
<keyword evidence="3 6" id="KW-0812">Transmembrane</keyword>
<dbReference type="OMA" id="VIMCGAC"/>
<evidence type="ECO:0000256" key="4">
    <source>
        <dbReference type="ARBA" id="ARBA00022989"/>
    </source>
</evidence>
<dbReference type="GO" id="GO:0016020">
    <property type="term" value="C:membrane"/>
    <property type="evidence" value="ECO:0007669"/>
    <property type="project" value="UniProtKB-SubCell"/>
</dbReference>
<dbReference type="InterPro" id="IPR032808">
    <property type="entry name" value="DoxX"/>
</dbReference>
<comment type="similarity">
    <text evidence="2">Belongs to the DoxX family.</text>
</comment>
<keyword evidence="7" id="KW-1185">Reference proteome</keyword>
<evidence type="ECO:0000313" key="7">
    <source>
        <dbReference type="Proteomes" id="UP000694845"/>
    </source>
</evidence>
<gene>
    <name evidence="8" type="primary">LOC110989150</name>
</gene>
<feature type="transmembrane region" description="Helical" evidence="6">
    <location>
        <begin position="87"/>
        <end position="105"/>
    </location>
</feature>
<organism evidence="7 8">
    <name type="scientific">Acanthaster planci</name>
    <name type="common">Crown-of-thorns starfish</name>
    <dbReference type="NCBI Taxonomy" id="133434"/>
    <lineage>
        <taxon>Eukaryota</taxon>
        <taxon>Metazoa</taxon>
        <taxon>Echinodermata</taxon>
        <taxon>Eleutherozoa</taxon>
        <taxon>Asterozoa</taxon>
        <taxon>Asteroidea</taxon>
        <taxon>Valvatacea</taxon>
        <taxon>Valvatida</taxon>
        <taxon>Acanthasteridae</taxon>
        <taxon>Acanthaster</taxon>
    </lineage>
</organism>